<dbReference type="PANTHER" id="PTHR12236:SF95">
    <property type="entry name" value="CUTICULAR PROTEIN 76BD, ISOFORM C-RELATED"/>
    <property type="match status" value="1"/>
</dbReference>
<gene>
    <name evidence="5" type="ORF">PMACD_LOCUS11111</name>
</gene>
<dbReference type="GO" id="GO:0005615">
    <property type="term" value="C:extracellular space"/>
    <property type="evidence" value="ECO:0007669"/>
    <property type="project" value="TreeGrafter"/>
</dbReference>
<protein>
    <submittedName>
        <fullName evidence="5">Uncharacterized protein</fullName>
    </submittedName>
</protein>
<dbReference type="InterPro" id="IPR051217">
    <property type="entry name" value="Insect_Cuticle_Struc_Prot"/>
</dbReference>
<comment type="caution">
    <text evidence="5">The sequence shown here is derived from an EMBL/GenBank/DDBJ whole genome shotgun (WGS) entry which is preliminary data.</text>
</comment>
<dbReference type="GO" id="GO:0031012">
    <property type="term" value="C:extracellular matrix"/>
    <property type="evidence" value="ECO:0007669"/>
    <property type="project" value="TreeGrafter"/>
</dbReference>
<dbReference type="EMBL" id="CAJOBZ010000035">
    <property type="protein sequence ID" value="CAF4898860.1"/>
    <property type="molecule type" value="Genomic_DNA"/>
</dbReference>
<dbReference type="PANTHER" id="PTHR12236">
    <property type="entry name" value="STRUCTURAL CONTITUENT OF CUTICLE"/>
    <property type="match status" value="1"/>
</dbReference>
<keyword evidence="2 4" id="KW-0732">Signal</keyword>
<dbReference type="AlphaFoldDB" id="A0A821UYJ8"/>
<dbReference type="OrthoDB" id="6900368at2759"/>
<evidence type="ECO:0000256" key="1">
    <source>
        <dbReference type="ARBA" id="ARBA00022460"/>
    </source>
</evidence>
<dbReference type="InterPro" id="IPR031311">
    <property type="entry name" value="CHIT_BIND_RR_consensus"/>
</dbReference>
<dbReference type="PRINTS" id="PR00947">
    <property type="entry name" value="CUTICLE"/>
</dbReference>
<dbReference type="Pfam" id="PF00379">
    <property type="entry name" value="Chitin_bind_4"/>
    <property type="match status" value="1"/>
</dbReference>
<keyword evidence="6" id="KW-1185">Reference proteome</keyword>
<sequence>MIVVEKVLVIGAVIAAAQAGLLGLGHGGYGQHGPQHGGYNYNGAHGVPAFSGAYPGQFAHPGPQANPWAFNSPLAGHTAPLGHASPLNHAAYPGAPNGGLNGPLGHGNTFGRAISHVDRTDIIQASPIGHANAAHLAHPGLAHQAALSPAMNLAPNALSHVSNVIHPASAIHSRPLAHIPNAPLGHIPNAAPLGHVAPLAQAGAFPHVGPLANAGPFAHTAALAHGAPLPHPGAGPLAYPGPHVAPSGYLPPLTHNSPLAPVAPLAHSTLAHPASLSNGLGGYARQYAGAENYHSYPKYQYSYSVQDPNTGDNKAQHETRDGDVVKGEYSLVQPDGSYRKVSYAADDHNGFNAVVQNSGPSHHVYSSQRHQKW</sequence>
<name>A0A821UYJ8_9NEOP</name>
<evidence type="ECO:0000313" key="5">
    <source>
        <dbReference type="EMBL" id="CAF4898860.1"/>
    </source>
</evidence>
<evidence type="ECO:0000256" key="4">
    <source>
        <dbReference type="SAM" id="SignalP"/>
    </source>
</evidence>
<keyword evidence="1 3" id="KW-0193">Cuticle</keyword>
<feature type="chain" id="PRO_5032435154" evidence="4">
    <location>
        <begin position="20"/>
        <end position="373"/>
    </location>
</feature>
<evidence type="ECO:0000313" key="6">
    <source>
        <dbReference type="Proteomes" id="UP000663880"/>
    </source>
</evidence>
<organism evidence="5 6">
    <name type="scientific">Pieris macdunnoughi</name>
    <dbReference type="NCBI Taxonomy" id="345717"/>
    <lineage>
        <taxon>Eukaryota</taxon>
        <taxon>Metazoa</taxon>
        <taxon>Ecdysozoa</taxon>
        <taxon>Arthropoda</taxon>
        <taxon>Hexapoda</taxon>
        <taxon>Insecta</taxon>
        <taxon>Pterygota</taxon>
        <taxon>Neoptera</taxon>
        <taxon>Endopterygota</taxon>
        <taxon>Lepidoptera</taxon>
        <taxon>Glossata</taxon>
        <taxon>Ditrysia</taxon>
        <taxon>Papilionoidea</taxon>
        <taxon>Pieridae</taxon>
        <taxon>Pierinae</taxon>
        <taxon>Pieris</taxon>
    </lineage>
</organism>
<evidence type="ECO:0000256" key="2">
    <source>
        <dbReference type="ARBA" id="ARBA00022729"/>
    </source>
</evidence>
<dbReference type="InterPro" id="IPR000618">
    <property type="entry name" value="Insect_cuticle"/>
</dbReference>
<dbReference type="Proteomes" id="UP000663880">
    <property type="component" value="Unassembled WGS sequence"/>
</dbReference>
<proteinExistence type="predicted"/>
<dbReference type="PROSITE" id="PS00233">
    <property type="entry name" value="CHIT_BIND_RR_1"/>
    <property type="match status" value="1"/>
</dbReference>
<reference evidence="5" key="1">
    <citation type="submission" date="2021-02" db="EMBL/GenBank/DDBJ databases">
        <authorList>
            <person name="Steward A R."/>
        </authorList>
    </citation>
    <scope>NUCLEOTIDE SEQUENCE</scope>
</reference>
<feature type="signal peptide" evidence="4">
    <location>
        <begin position="1"/>
        <end position="19"/>
    </location>
</feature>
<evidence type="ECO:0000256" key="3">
    <source>
        <dbReference type="PROSITE-ProRule" id="PRU00497"/>
    </source>
</evidence>
<accession>A0A821UYJ8</accession>
<dbReference type="PROSITE" id="PS51155">
    <property type="entry name" value="CHIT_BIND_RR_2"/>
    <property type="match status" value="1"/>
</dbReference>
<dbReference type="GO" id="GO:0042302">
    <property type="term" value="F:structural constituent of cuticle"/>
    <property type="evidence" value="ECO:0007669"/>
    <property type="project" value="UniProtKB-UniRule"/>
</dbReference>